<sequence>MQSQLPISESSVKKLATAMAALEYSDSKLFLQLISSNVNGDINARSLASFTPKRWRAMLTVLGHSFSRKQIDRAYAAITSGLDDENVGEFVLESPLDSNKLVVAFASNSGERLDGHFGSCIRLLIYHVSKDEKRLIEVKEIDSDAKGELRTQHLVSLINECDLVFALSIGGAAAAKITRAGIHPIKAKAPIDIHDKIAEVQSAIDKGVAPWLSQRLTA</sequence>
<dbReference type="Proteomes" id="UP001169719">
    <property type="component" value="Unassembled WGS sequence"/>
</dbReference>
<proteinExistence type="inferred from homology"/>
<dbReference type="InterPro" id="IPR034169">
    <property type="entry name" value="NifX-like"/>
</dbReference>
<dbReference type="EMBL" id="JAUEOZ010000001">
    <property type="protein sequence ID" value="MDN2481246.1"/>
    <property type="molecule type" value="Genomic_DNA"/>
</dbReference>
<keyword evidence="2" id="KW-0535">Nitrogen fixation</keyword>
<dbReference type="RefSeq" id="WP_289961380.1">
    <property type="nucleotide sequence ID" value="NZ_JAUEOZ010000001.1"/>
</dbReference>
<dbReference type="PANTHER" id="PTHR33937:SF1">
    <property type="entry name" value="IRON-MOLIBDENUM COFACTOR PROCESSING PROTEIN"/>
    <property type="match status" value="1"/>
</dbReference>
<keyword evidence="5" id="KW-1185">Reference proteome</keyword>
<evidence type="ECO:0000259" key="3">
    <source>
        <dbReference type="Pfam" id="PF02579"/>
    </source>
</evidence>
<organism evidence="4 5">
    <name type="scientific">Vibrio agarivorans</name>
    <dbReference type="NCBI Taxonomy" id="153622"/>
    <lineage>
        <taxon>Bacteria</taxon>
        <taxon>Pseudomonadati</taxon>
        <taxon>Pseudomonadota</taxon>
        <taxon>Gammaproteobacteria</taxon>
        <taxon>Vibrionales</taxon>
        <taxon>Vibrionaceae</taxon>
        <taxon>Vibrio</taxon>
    </lineage>
</organism>
<dbReference type="Gene3D" id="3.30.420.130">
    <property type="entry name" value="Dinitrogenase iron-molybdenum cofactor biosynthesis domain"/>
    <property type="match status" value="1"/>
</dbReference>
<evidence type="ECO:0000256" key="2">
    <source>
        <dbReference type="ARBA" id="ARBA00023231"/>
    </source>
</evidence>
<dbReference type="PANTHER" id="PTHR33937">
    <property type="entry name" value="IRON-MOLYBDENUM PROTEIN-RELATED-RELATED"/>
    <property type="match status" value="1"/>
</dbReference>
<reference evidence="4" key="1">
    <citation type="submission" date="2024-05" db="EMBL/GenBank/DDBJ databases">
        <title>Genome Sequences of Four Agar- Degrading Marine Bacteria.</title>
        <authorList>
            <person name="Phillips E.K."/>
            <person name="Shaffer J.C."/>
            <person name="Henson M.W."/>
            <person name="Temperton B."/>
            <person name="Thrash C.J."/>
            <person name="Martin M.O."/>
        </authorList>
    </citation>
    <scope>NUCLEOTIDE SEQUENCE</scope>
    <source>
        <strain evidence="4">EKP203</strain>
    </source>
</reference>
<dbReference type="SUPFAM" id="SSF53146">
    <property type="entry name" value="Nitrogenase accessory factor-like"/>
    <property type="match status" value="1"/>
</dbReference>
<protein>
    <submittedName>
        <fullName evidence="4">NifB/NifX family molybdenum-iron cluster-binding protein</fullName>
    </submittedName>
</protein>
<name>A0ABT7XZQ0_9VIBR</name>
<dbReference type="Pfam" id="PF02579">
    <property type="entry name" value="Nitro_FeMo-Co"/>
    <property type="match status" value="1"/>
</dbReference>
<evidence type="ECO:0000313" key="5">
    <source>
        <dbReference type="Proteomes" id="UP001169719"/>
    </source>
</evidence>
<comment type="caution">
    <text evidence="4">The sequence shown here is derived from an EMBL/GenBank/DDBJ whole genome shotgun (WGS) entry which is preliminary data.</text>
</comment>
<evidence type="ECO:0000313" key="4">
    <source>
        <dbReference type="EMBL" id="MDN2481246.1"/>
    </source>
</evidence>
<gene>
    <name evidence="4" type="ORF">QWJ08_07540</name>
</gene>
<feature type="domain" description="Dinitrogenase iron-molybdenum cofactor biosynthesis" evidence="3">
    <location>
        <begin position="110"/>
        <end position="201"/>
    </location>
</feature>
<comment type="similarity">
    <text evidence="1">Belongs to the NifX/NifY family.</text>
</comment>
<dbReference type="InterPro" id="IPR051840">
    <property type="entry name" value="NifX/NifY_domain"/>
</dbReference>
<dbReference type="InterPro" id="IPR036105">
    <property type="entry name" value="DiNase_FeMo-co_biosyn_sf"/>
</dbReference>
<dbReference type="CDD" id="cd00853">
    <property type="entry name" value="NifX"/>
    <property type="match status" value="1"/>
</dbReference>
<accession>A0ABT7XZQ0</accession>
<dbReference type="InterPro" id="IPR003731">
    <property type="entry name" value="Di-Nase_FeMo-co_biosynth"/>
</dbReference>
<evidence type="ECO:0000256" key="1">
    <source>
        <dbReference type="ARBA" id="ARBA00010285"/>
    </source>
</evidence>